<dbReference type="GeneID" id="115261839"/>
<feature type="compositionally biased region" description="Polar residues" evidence="5">
    <location>
        <begin position="269"/>
        <end position="279"/>
    </location>
</feature>
<sequence>MSRLYEDQHEHSLEQSCLLCGQPDTSQMVSCDECRKWFHFACVGVTEAIADYEWSCQRCHNARNSVQAMATAATTSISNMLPPVSAVSQPAVSSVVHNPQGVFNAASSMPTSLSLNQALLLPSSSGGGHVDPTRTYTSFVSIPLNDPLTTTAPSTLPLYAAPAPPPQTMNSTSDSLLRQNLVSQLPSELQLRFLEEEQALEMKHLLQRYQLLVDRTPPPITSIFPTATQTGGAVTSAEQCRLFSAHQPRMATVSLPPAPVLPNPQYHSSPVFNPQSSSRPPRGGICFQSHPSPVQNRANQDIPLANPLQWTGFGNDSTMLNRSQIAARQAVSKELPEYNGDPEQWPLFYGTLESTTRICGYTAEENMMRLQKCLKGKALEAVRYQLLHPGNLDSVIATLKMLFGRPEIIVHSLVQKIHSLPAPKPDKLNTLIDFAIAVRNMVATVQNCNLDEHLCNISLLQSLVDRLPPMIRLNWATHRQGLFRVTLTEFSTWLYTLAEAASTVTIPQIQNDQEKARRVRRDDGFLNTHTETNLKSREFKPKLTASSSGCIICQGGCESVGDCKQFLILDHPSRWNLVREYRLCRSCLAKHQGPCKSTRTCGKYGCTFKHHRLLHNDAKDNRSMIPATSTAARCQESESNHAEHSDAAHNCNTHQANSKPVLFQYVPVTLHNRGIKIRTYAFLDLGSSVTLLEEKLASELRLEGQNYPLCLRWTGDACRYEDSAKIVALDVSGPRAESSKHRLAEVFTVKELQLPHQSLSFKDLATKYDHLQGIPVESYSDVQPRILIGMNNARLVHPLESREGAEHEPIAAKTRLGWMVFGTCSSGGRSSSTSIPHSFHVCHHVNDVELNTAVKNYFALENLGVSKPERLLLSSEDERAMKMMRSITTFDNGRYCTGLLWKYDDVKLPDSKPMALRRHTCLMKRMQRDSDLAATLTNKMDEYMEKGYVRKISPEEQQNPGGRVWYLPMFPVYNPNKPNKVRIVWDAAATTAGTSLNDVLMKGPDQLNALPFVLYRFREKRIAISGDIAEMFLRIRMNENDQQCQRIFWCSQDGTIGEYIVTVMTFGAKCSPSCAQFVVKENATRFQSEFPEAVEVIEKGHYVDDMLASVDTEEDAIKLARDVRHIHQQGGFMMRNWISNSPKVVQALGETVTTEKNLDVNKEAILEKVLGMWWDTKSDTFRYKLSTERNQQLLTGQKHPTKRDVLRILMSVYDPLGLLSNYMILLKLLFQEIWREGISWDDEIGERQMEKWNHWLGLLPAAESVRIPRCYHQSPSRGTERTVEIHTFVDASELGYAAVCYFRFTEGEQISCSLVGSKSRVAPIKFVSIPRLELQAAVVGSRLAKSIEEGHSIKITRRYFWTDARDVMCWLKSDHRKYSQFVAFRVGEILEATELSEWQWLPGKTNVADEGTKWNDHPSFDVQSRWYSGPPFLSRPKEDWPSTSFNQETVEELRPTLLHHYINEGNDMLRPENYSNWNRLQRMSALVLRFPANIRRKMKDVPLLRGPLTSEELAEAQTFLYKRAQWECYGIEMTTLSRHENPIGKSTLPRTNSLYKLSPSLDITGLLRIHSRIDACDFAGENTQFPIVLPRSHPLTKLVLQDIHEKYHHQCNETFVNEVRRKFYIPKVRVECNRVRRECQRCKIRRAKPDPPMMANLPKERLAAYVRPFSYVGVDYFGPYQVTVRRRPEKRWGVLVTCLTTRAIHIEIANSLSTDSCIMALNNCFGRRGTPIQIISDRGTNFVGASKELKEAQALIDNHKLASEFTTPSTTWRFNPPASPHMGGSWERLIQTVKRILSEMKLNHSPTDEVLRSSMIKIENIVNSRPLTHVPIDDESSPALTPNHFLVGSSNGSKPLVPYSDSAKAVKHSWQTSDILANYFWKRWVNEYAPEITRRTKWFSPAKPIAVGDVVIIVDSAFPRNCWPKGRVIAINTSKDGQVRSATVQTITGIYERPVVKLAVLDIAGNGSMLDQGPPAGGDCCEHPSSCVASAAQRPAHSVGVTSMS</sequence>
<dbReference type="Proteomes" id="UP000069940">
    <property type="component" value="Unassembled WGS sequence"/>
</dbReference>
<dbReference type="EnsemblMetazoa" id="AALFPA23_016769.R24471">
    <property type="protein sequence ID" value="AALFPA23_016769.P24471"/>
    <property type="gene ID" value="AALFPA23_016769"/>
</dbReference>
<dbReference type="Pfam" id="PF00078">
    <property type="entry name" value="RVT_1"/>
    <property type="match status" value="1"/>
</dbReference>
<dbReference type="InterPro" id="IPR013083">
    <property type="entry name" value="Znf_RING/FYVE/PHD"/>
</dbReference>
<evidence type="ECO:0000313" key="8">
    <source>
        <dbReference type="EnsemblMetazoa" id="AALFPA23_016769.P24471"/>
    </source>
</evidence>
<evidence type="ECO:0000259" key="6">
    <source>
        <dbReference type="PROSITE" id="PS50016"/>
    </source>
</evidence>
<keyword evidence="3" id="KW-0862">Zinc</keyword>
<evidence type="ECO:0000256" key="4">
    <source>
        <dbReference type="PROSITE-ProRule" id="PRU00146"/>
    </source>
</evidence>
<reference evidence="9" key="1">
    <citation type="journal article" date="2015" name="Proc. Natl. Acad. Sci. U.S.A.">
        <title>Genome sequence of the Asian Tiger mosquito, Aedes albopictus, reveals insights into its biology, genetics, and evolution.</title>
        <authorList>
            <person name="Chen X.G."/>
            <person name="Jiang X."/>
            <person name="Gu J."/>
            <person name="Xu M."/>
            <person name="Wu Y."/>
            <person name="Deng Y."/>
            <person name="Zhang C."/>
            <person name="Bonizzoni M."/>
            <person name="Dermauw W."/>
            <person name="Vontas J."/>
            <person name="Armbruster P."/>
            <person name="Huang X."/>
            <person name="Yang Y."/>
            <person name="Zhang H."/>
            <person name="He W."/>
            <person name="Peng H."/>
            <person name="Liu Y."/>
            <person name="Wu K."/>
            <person name="Chen J."/>
            <person name="Lirakis M."/>
            <person name="Topalis P."/>
            <person name="Van Leeuwen T."/>
            <person name="Hall A.B."/>
            <person name="Jiang X."/>
            <person name="Thorpe C."/>
            <person name="Mueller R.L."/>
            <person name="Sun C."/>
            <person name="Waterhouse R.M."/>
            <person name="Yan G."/>
            <person name="Tu Z.J."/>
            <person name="Fang X."/>
            <person name="James A.A."/>
        </authorList>
    </citation>
    <scope>NUCLEOTIDE SEQUENCE [LARGE SCALE GENOMIC DNA]</scope>
    <source>
        <strain evidence="9">Foshan</strain>
    </source>
</reference>
<dbReference type="InterPro" id="IPR012337">
    <property type="entry name" value="RNaseH-like_sf"/>
</dbReference>
<dbReference type="PROSITE" id="PS50994">
    <property type="entry name" value="INTEGRASE"/>
    <property type="match status" value="1"/>
</dbReference>
<dbReference type="InterPro" id="IPR000477">
    <property type="entry name" value="RT_dom"/>
</dbReference>
<dbReference type="Gene3D" id="3.10.10.10">
    <property type="entry name" value="HIV Type 1 Reverse Transcriptase, subunit A, domain 1"/>
    <property type="match status" value="1"/>
</dbReference>
<dbReference type="InterPro" id="IPR043502">
    <property type="entry name" value="DNA/RNA_pol_sf"/>
</dbReference>
<feature type="domain" description="PHD-type" evidence="6">
    <location>
        <begin position="14"/>
        <end position="62"/>
    </location>
</feature>
<dbReference type="PROSITE" id="PS50016">
    <property type="entry name" value="ZF_PHD_2"/>
    <property type="match status" value="1"/>
</dbReference>
<dbReference type="PANTHER" id="PTHR47331:SF1">
    <property type="entry name" value="GAG-LIKE PROTEIN"/>
    <property type="match status" value="1"/>
</dbReference>
<dbReference type="InterPro" id="IPR043128">
    <property type="entry name" value="Rev_trsase/Diguanyl_cyclase"/>
</dbReference>
<dbReference type="RefSeq" id="XP_062707631.1">
    <property type="nucleotide sequence ID" value="XM_062851647.1"/>
</dbReference>
<dbReference type="CDD" id="cd01644">
    <property type="entry name" value="RT_pepA17"/>
    <property type="match status" value="1"/>
</dbReference>
<dbReference type="Gene3D" id="3.30.420.10">
    <property type="entry name" value="Ribonuclease H-like superfamily/Ribonuclease H"/>
    <property type="match status" value="1"/>
</dbReference>
<dbReference type="InterPro" id="IPR019787">
    <property type="entry name" value="Znf_PHD-finger"/>
</dbReference>
<dbReference type="Pfam" id="PF00628">
    <property type="entry name" value="PHD"/>
    <property type="match status" value="1"/>
</dbReference>
<dbReference type="Gene3D" id="1.10.340.70">
    <property type="match status" value="1"/>
</dbReference>
<organism evidence="8 9">
    <name type="scientific">Aedes albopictus</name>
    <name type="common">Asian tiger mosquito</name>
    <name type="synonym">Stegomyia albopicta</name>
    <dbReference type="NCBI Taxonomy" id="7160"/>
    <lineage>
        <taxon>Eukaryota</taxon>
        <taxon>Metazoa</taxon>
        <taxon>Ecdysozoa</taxon>
        <taxon>Arthropoda</taxon>
        <taxon>Hexapoda</taxon>
        <taxon>Insecta</taxon>
        <taxon>Pterygota</taxon>
        <taxon>Neoptera</taxon>
        <taxon>Endopterygota</taxon>
        <taxon>Diptera</taxon>
        <taxon>Nematocera</taxon>
        <taxon>Culicoidea</taxon>
        <taxon>Culicidae</taxon>
        <taxon>Culicinae</taxon>
        <taxon>Aedini</taxon>
        <taxon>Aedes</taxon>
        <taxon>Stegomyia</taxon>
    </lineage>
</organism>
<feature type="region of interest" description="Disordered" evidence="5">
    <location>
        <begin position="269"/>
        <end position="295"/>
    </location>
</feature>
<protein>
    <submittedName>
        <fullName evidence="8">Uncharacterized protein</fullName>
    </submittedName>
</protein>
<dbReference type="InterPro" id="IPR036397">
    <property type="entry name" value="RNaseH_sf"/>
</dbReference>
<evidence type="ECO:0000256" key="2">
    <source>
        <dbReference type="ARBA" id="ARBA00022771"/>
    </source>
</evidence>
<reference evidence="8" key="2">
    <citation type="submission" date="2025-05" db="UniProtKB">
        <authorList>
            <consortium name="EnsemblMetazoa"/>
        </authorList>
    </citation>
    <scope>IDENTIFICATION</scope>
    <source>
        <strain evidence="8">Foshan</strain>
    </source>
</reference>
<evidence type="ECO:0000313" key="9">
    <source>
        <dbReference type="Proteomes" id="UP000069940"/>
    </source>
</evidence>
<dbReference type="InterPro" id="IPR040676">
    <property type="entry name" value="DUF5641"/>
</dbReference>
<dbReference type="InterPro" id="IPR008042">
    <property type="entry name" value="Retrotrans_Pao"/>
</dbReference>
<dbReference type="Pfam" id="PF05380">
    <property type="entry name" value="Peptidase_A17"/>
    <property type="match status" value="1"/>
</dbReference>
<evidence type="ECO:0000256" key="5">
    <source>
        <dbReference type="SAM" id="MobiDB-lite"/>
    </source>
</evidence>
<dbReference type="SUPFAM" id="SSF56672">
    <property type="entry name" value="DNA/RNA polymerases"/>
    <property type="match status" value="1"/>
</dbReference>
<dbReference type="PANTHER" id="PTHR47331">
    <property type="entry name" value="PHD-TYPE DOMAIN-CONTAINING PROTEIN"/>
    <property type="match status" value="1"/>
</dbReference>
<dbReference type="InterPro" id="IPR011011">
    <property type="entry name" value="Znf_FYVE_PHD"/>
</dbReference>
<dbReference type="SUPFAM" id="SSF57903">
    <property type="entry name" value="FYVE/PHD zinc finger"/>
    <property type="match status" value="1"/>
</dbReference>
<evidence type="ECO:0000256" key="3">
    <source>
        <dbReference type="ARBA" id="ARBA00022833"/>
    </source>
</evidence>
<dbReference type="SMART" id="SM00249">
    <property type="entry name" value="PHD"/>
    <property type="match status" value="1"/>
</dbReference>
<dbReference type="Pfam" id="PF18701">
    <property type="entry name" value="DUF5641"/>
    <property type="match status" value="1"/>
</dbReference>
<dbReference type="EnsemblMetazoa" id="AALFPA23_016769.R24472">
    <property type="protein sequence ID" value="AALFPA23_016769.P24472"/>
    <property type="gene ID" value="AALFPA23_016769"/>
</dbReference>
<keyword evidence="9" id="KW-1185">Reference proteome</keyword>
<dbReference type="Gene3D" id="3.30.70.270">
    <property type="match status" value="1"/>
</dbReference>
<dbReference type="InterPro" id="IPR001584">
    <property type="entry name" value="Integrase_cat-core"/>
</dbReference>
<keyword evidence="2 4" id="KW-0863">Zinc-finger</keyword>
<keyword evidence="1" id="KW-0479">Metal-binding</keyword>
<evidence type="ECO:0000259" key="7">
    <source>
        <dbReference type="PROSITE" id="PS50994"/>
    </source>
</evidence>
<dbReference type="InterPro" id="IPR001965">
    <property type="entry name" value="Znf_PHD"/>
</dbReference>
<dbReference type="Gene3D" id="3.30.40.10">
    <property type="entry name" value="Zinc/RING finger domain, C3HC4 (zinc finger)"/>
    <property type="match status" value="1"/>
</dbReference>
<evidence type="ECO:0000256" key="1">
    <source>
        <dbReference type="ARBA" id="ARBA00022723"/>
    </source>
</evidence>
<accession>A0ABM1ZB07</accession>
<dbReference type="Pfam" id="PF03564">
    <property type="entry name" value="DUF1759"/>
    <property type="match status" value="1"/>
</dbReference>
<proteinExistence type="predicted"/>
<name>A0ABM1ZB07_AEDAL</name>
<feature type="domain" description="Integrase catalytic" evidence="7">
    <location>
        <begin position="1664"/>
        <end position="1850"/>
    </location>
</feature>
<dbReference type="PROSITE" id="PS01359">
    <property type="entry name" value="ZF_PHD_1"/>
    <property type="match status" value="1"/>
</dbReference>
<dbReference type="InterPro" id="IPR005312">
    <property type="entry name" value="DUF1759"/>
</dbReference>
<dbReference type="RefSeq" id="XP_062707630.1">
    <property type="nucleotide sequence ID" value="XM_062851646.1"/>
</dbReference>
<dbReference type="InterPro" id="IPR019786">
    <property type="entry name" value="Zinc_finger_PHD-type_CS"/>
</dbReference>
<dbReference type="SUPFAM" id="SSF53098">
    <property type="entry name" value="Ribonuclease H-like"/>
    <property type="match status" value="1"/>
</dbReference>